<evidence type="ECO:0000256" key="1">
    <source>
        <dbReference type="SAM" id="Coils"/>
    </source>
</evidence>
<feature type="region of interest" description="Disordered" evidence="2">
    <location>
        <begin position="377"/>
        <end position="398"/>
    </location>
</feature>
<feature type="region of interest" description="Disordered" evidence="2">
    <location>
        <begin position="162"/>
        <end position="224"/>
    </location>
</feature>
<protein>
    <submittedName>
        <fullName evidence="3">Uncharacterized protein</fullName>
    </submittedName>
</protein>
<dbReference type="OrthoDB" id="2397492at2759"/>
<feature type="compositionally biased region" description="Acidic residues" evidence="2">
    <location>
        <begin position="185"/>
        <end position="195"/>
    </location>
</feature>
<dbReference type="AlphaFoldDB" id="A0A9P3H7L4"/>
<reference evidence="3" key="1">
    <citation type="submission" date="2021-11" db="EMBL/GenBank/DDBJ databases">
        <authorList>
            <person name="Herlambang A."/>
            <person name="Guo Y."/>
            <person name="Takashima Y."/>
            <person name="Nishizawa T."/>
        </authorList>
    </citation>
    <scope>NUCLEOTIDE SEQUENCE</scope>
    <source>
        <strain evidence="3">E1425</strain>
    </source>
</reference>
<evidence type="ECO:0000313" key="3">
    <source>
        <dbReference type="EMBL" id="GJJ71565.1"/>
    </source>
</evidence>
<dbReference type="EMBL" id="BQFW01000005">
    <property type="protein sequence ID" value="GJJ71565.1"/>
    <property type="molecule type" value="Genomic_DNA"/>
</dbReference>
<gene>
    <name evidence="3" type="ORF">EMPS_03915</name>
</gene>
<sequence>MATKLEKTNTRGAVADKLRRATSVAHTTDIDDADVVMIDPKKIAKEMDYWHKPDILAFVDWITDPKLYARFKDPRGVAGKSKNEVFKEIATYINATTKPIRPMDYNSAKSRFQVIKGKYDKARELMNIPGPGGTEDAAVLMDRARTVCPHFDRLYAVLESDPSMDGLETGPSSRKRTVSPSEEPNYMDDGDEGSLYEERVNAGRRKRSKNETPAPVTFDPSALQNQTGALQEGAMDVPNPEERYLPEQGQEWEWGQGQEQAQEQGREWEQEREREHSYKLLRAEAEADALLQQRRMDLETYYQHRAKAIEFSLKERSERMEEEFRERCRRMDEEHQRRLDDFREERRLFLEQQRRFDEFRTSLECRLASQWNIGPASQPARTYTAYHRPHQPRDERFE</sequence>
<evidence type="ECO:0000313" key="4">
    <source>
        <dbReference type="Proteomes" id="UP000827284"/>
    </source>
</evidence>
<feature type="coiled-coil region" evidence="1">
    <location>
        <begin position="314"/>
        <end position="345"/>
    </location>
</feature>
<dbReference type="Proteomes" id="UP000827284">
    <property type="component" value="Unassembled WGS sequence"/>
</dbReference>
<keyword evidence="4" id="KW-1185">Reference proteome</keyword>
<organism evidence="3 4">
    <name type="scientific">Entomortierella parvispora</name>
    <dbReference type="NCBI Taxonomy" id="205924"/>
    <lineage>
        <taxon>Eukaryota</taxon>
        <taxon>Fungi</taxon>
        <taxon>Fungi incertae sedis</taxon>
        <taxon>Mucoromycota</taxon>
        <taxon>Mortierellomycotina</taxon>
        <taxon>Mortierellomycetes</taxon>
        <taxon>Mortierellales</taxon>
        <taxon>Mortierellaceae</taxon>
        <taxon>Entomortierella</taxon>
    </lineage>
</organism>
<comment type="caution">
    <text evidence="3">The sequence shown here is derived from an EMBL/GenBank/DDBJ whole genome shotgun (WGS) entry which is preliminary data.</text>
</comment>
<accession>A0A9P3H7L4</accession>
<proteinExistence type="predicted"/>
<keyword evidence="1" id="KW-0175">Coiled coil</keyword>
<reference evidence="3" key="2">
    <citation type="journal article" date="2022" name="Microbiol. Resour. Announc.">
        <title>Whole-Genome Sequence of Entomortierella parvispora E1425, a Mucoromycotan Fungus Associated with Burkholderiaceae-Related Endosymbiotic Bacteria.</title>
        <authorList>
            <person name="Herlambang A."/>
            <person name="Guo Y."/>
            <person name="Takashima Y."/>
            <person name="Narisawa K."/>
            <person name="Ohta H."/>
            <person name="Nishizawa T."/>
        </authorList>
    </citation>
    <scope>NUCLEOTIDE SEQUENCE</scope>
    <source>
        <strain evidence="3">E1425</strain>
    </source>
</reference>
<name>A0A9P3H7L4_9FUNG</name>
<evidence type="ECO:0000256" key="2">
    <source>
        <dbReference type="SAM" id="MobiDB-lite"/>
    </source>
</evidence>